<dbReference type="GO" id="GO:0003964">
    <property type="term" value="F:RNA-directed DNA polymerase activity"/>
    <property type="evidence" value="ECO:0007669"/>
    <property type="project" value="UniProtKB-KW"/>
</dbReference>
<name>A0A392MSA1_9FABA</name>
<comment type="caution">
    <text evidence="2">The sequence shown here is derived from an EMBL/GenBank/DDBJ whole genome shotgun (WGS) entry which is preliminary data.</text>
</comment>
<feature type="domain" description="Reverse transcriptase" evidence="1">
    <location>
        <begin position="143"/>
        <end position="311"/>
    </location>
</feature>
<sequence length="311" mass="35015">MEEAFWKEKANVKWHSEGDKNTAFFHKTAKIKQAYKKISTLRVNDMVLTDQDLISHHVVSHFQALFSGSNAAVDNGLVEEVIPNLLNDGINNLLTILPSELEIKNAVFSMNKDEAPGPDGFGAFFFQTYWDIIKIDVVNAVLEFFNFNRIMPNFNSNTVVLIPKVPNADSLNHYRPIAMANFKFKILSKILADRLALVLPDIISKEQRGFIKGRQIRDCICLTSEAINMLHCKSFGGNLAIKLDIAKAFDTIDWQFLLKVLQAFGFSSTFCNWIHTILKSAKLSISINGKQEGFFDCARGVRQGDPLSPLL</sequence>
<dbReference type="AlphaFoldDB" id="A0A392MSA1"/>
<keyword evidence="2" id="KW-0548">Nucleotidyltransferase</keyword>
<evidence type="ECO:0000313" key="3">
    <source>
        <dbReference type="Proteomes" id="UP000265520"/>
    </source>
</evidence>
<dbReference type="EMBL" id="LXQA010018084">
    <property type="protein sequence ID" value="MCH90331.1"/>
    <property type="molecule type" value="Genomic_DNA"/>
</dbReference>
<dbReference type="SUPFAM" id="SSF56672">
    <property type="entry name" value="DNA/RNA polymerases"/>
    <property type="match status" value="1"/>
</dbReference>
<dbReference type="Pfam" id="PF00078">
    <property type="entry name" value="RVT_1"/>
    <property type="match status" value="1"/>
</dbReference>
<keyword evidence="2" id="KW-0808">Transferase</keyword>
<proteinExistence type="predicted"/>
<dbReference type="PANTHER" id="PTHR19446">
    <property type="entry name" value="REVERSE TRANSCRIPTASES"/>
    <property type="match status" value="1"/>
</dbReference>
<dbReference type="InterPro" id="IPR043502">
    <property type="entry name" value="DNA/RNA_pol_sf"/>
</dbReference>
<dbReference type="CDD" id="cd01650">
    <property type="entry name" value="RT_nLTR_like"/>
    <property type="match status" value="1"/>
</dbReference>
<gene>
    <name evidence="2" type="ORF">A2U01_0011245</name>
</gene>
<reference evidence="2 3" key="1">
    <citation type="journal article" date="2018" name="Front. Plant Sci.">
        <title>Red Clover (Trifolium pratense) and Zigzag Clover (T. medium) - A Picture of Genomic Similarities and Differences.</title>
        <authorList>
            <person name="Dluhosova J."/>
            <person name="Istvanek J."/>
            <person name="Nedelnik J."/>
            <person name="Repkova J."/>
        </authorList>
    </citation>
    <scope>NUCLEOTIDE SEQUENCE [LARGE SCALE GENOMIC DNA]</scope>
    <source>
        <strain evidence="3">cv. 10/8</strain>
        <tissue evidence="2">Leaf</tissue>
    </source>
</reference>
<evidence type="ECO:0000313" key="2">
    <source>
        <dbReference type="EMBL" id="MCH90331.1"/>
    </source>
</evidence>
<protein>
    <submittedName>
        <fullName evidence="2">RNA-directed DNA polymerase (Reverse transcriptase)</fullName>
    </submittedName>
</protein>
<dbReference type="PROSITE" id="PS50878">
    <property type="entry name" value="RT_POL"/>
    <property type="match status" value="1"/>
</dbReference>
<dbReference type="Proteomes" id="UP000265520">
    <property type="component" value="Unassembled WGS sequence"/>
</dbReference>
<keyword evidence="3" id="KW-1185">Reference proteome</keyword>
<organism evidence="2 3">
    <name type="scientific">Trifolium medium</name>
    <dbReference type="NCBI Taxonomy" id="97028"/>
    <lineage>
        <taxon>Eukaryota</taxon>
        <taxon>Viridiplantae</taxon>
        <taxon>Streptophyta</taxon>
        <taxon>Embryophyta</taxon>
        <taxon>Tracheophyta</taxon>
        <taxon>Spermatophyta</taxon>
        <taxon>Magnoliopsida</taxon>
        <taxon>eudicotyledons</taxon>
        <taxon>Gunneridae</taxon>
        <taxon>Pentapetalae</taxon>
        <taxon>rosids</taxon>
        <taxon>fabids</taxon>
        <taxon>Fabales</taxon>
        <taxon>Fabaceae</taxon>
        <taxon>Papilionoideae</taxon>
        <taxon>50 kb inversion clade</taxon>
        <taxon>NPAAA clade</taxon>
        <taxon>Hologalegina</taxon>
        <taxon>IRL clade</taxon>
        <taxon>Trifolieae</taxon>
        <taxon>Trifolium</taxon>
    </lineage>
</organism>
<dbReference type="InterPro" id="IPR000477">
    <property type="entry name" value="RT_dom"/>
</dbReference>
<feature type="non-terminal residue" evidence="2">
    <location>
        <position position="311"/>
    </location>
</feature>
<evidence type="ECO:0000259" key="1">
    <source>
        <dbReference type="PROSITE" id="PS50878"/>
    </source>
</evidence>
<keyword evidence="2" id="KW-0695">RNA-directed DNA polymerase</keyword>
<accession>A0A392MSA1</accession>